<dbReference type="Gene3D" id="3.30.70.2500">
    <property type="match status" value="1"/>
</dbReference>
<dbReference type="InterPro" id="IPR005117">
    <property type="entry name" value="NiRdtase/SiRdtase_haem-b_fer"/>
</dbReference>
<sequence>MKKYNTPLIDQLEKGPWPSFVTEMKKAGKTNEMANDAVGHLEKCYTTKMGYWKHGGIVGVLGYGGGVIGRYSEIGDEFPGVAHFHTVRLNQPSGFFYTSKALREICDIWDKYGSGLTNVHGSTGDLVLLGTKTDALEAIFAEYSSRGWDLGSSGSALRTPSCCVGPGRCEWTMYDTLGLNYALTQEFQDEMHRPTFSYKFKIKSSGCACDCVASIARADMSIIGTWKGDIQIDQNEVKNYASKMNINAEIINMCPTQCMSYDGKELKINNAECSRCMHCIAKMTKALKPGKERGATICIGSKAPIVVGSLLSWVIVPFIKIEEPYTEVKELIRKIWDWWDENAKPRERIGEVIEMKGMRSFLEAIGVPPMPQQIKEPRKDPFMFYTEDDIASYKAKEAEEKKTGKYKF</sequence>
<dbReference type="PANTHER" id="PTHR11493">
    <property type="entry name" value="SULFITE REDUCTASE [NADPH] SUBUNIT BETA-RELATED"/>
    <property type="match status" value="1"/>
</dbReference>
<dbReference type="GO" id="GO:0050311">
    <property type="term" value="F:sulfite reductase (ferredoxin) activity"/>
    <property type="evidence" value="ECO:0007669"/>
    <property type="project" value="TreeGrafter"/>
</dbReference>
<evidence type="ECO:0000313" key="8">
    <source>
        <dbReference type="Proteomes" id="UP000245125"/>
    </source>
</evidence>
<dbReference type="AlphaFoldDB" id="A0A2U3QIP7"/>
<keyword evidence="1" id="KW-0004">4Fe-4S</keyword>
<evidence type="ECO:0000256" key="2">
    <source>
        <dbReference type="ARBA" id="ARBA00022723"/>
    </source>
</evidence>
<evidence type="ECO:0000259" key="5">
    <source>
        <dbReference type="Pfam" id="PF01077"/>
    </source>
</evidence>
<dbReference type="Proteomes" id="UP000245125">
    <property type="component" value="Unassembled WGS sequence"/>
</dbReference>
<evidence type="ECO:0000256" key="1">
    <source>
        <dbReference type="ARBA" id="ARBA00022485"/>
    </source>
</evidence>
<proteinExistence type="predicted"/>
<reference evidence="8" key="1">
    <citation type="submission" date="2018-03" db="EMBL/GenBank/DDBJ databases">
        <authorList>
            <person name="Zecchin S."/>
        </authorList>
    </citation>
    <scope>NUCLEOTIDE SEQUENCE [LARGE SCALE GENOMIC DNA]</scope>
</reference>
<accession>A0A2U3QIP7</accession>
<organism evidence="7 8">
    <name type="scientific">Candidatus Sulfobium mesophilum</name>
    <dbReference type="NCBI Taxonomy" id="2016548"/>
    <lineage>
        <taxon>Bacteria</taxon>
        <taxon>Pseudomonadati</taxon>
        <taxon>Nitrospirota</taxon>
        <taxon>Nitrospiria</taxon>
        <taxon>Nitrospirales</taxon>
        <taxon>Nitrospiraceae</taxon>
        <taxon>Candidatus Sulfobium</taxon>
    </lineage>
</organism>
<dbReference type="InterPro" id="IPR006067">
    <property type="entry name" value="NO2/SO3_Rdtase_4Fe4S_dom"/>
</dbReference>
<dbReference type="GO" id="GO:0051539">
    <property type="term" value="F:4 iron, 4 sulfur cluster binding"/>
    <property type="evidence" value="ECO:0007669"/>
    <property type="project" value="UniProtKB-KW"/>
</dbReference>
<dbReference type="SUPFAM" id="SSF54862">
    <property type="entry name" value="4Fe-4S ferredoxins"/>
    <property type="match status" value="1"/>
</dbReference>
<evidence type="ECO:0000256" key="3">
    <source>
        <dbReference type="ARBA" id="ARBA00023004"/>
    </source>
</evidence>
<dbReference type="GO" id="GO:0009337">
    <property type="term" value="C:sulfite reductase complex (NADPH)"/>
    <property type="evidence" value="ECO:0007669"/>
    <property type="project" value="TreeGrafter"/>
</dbReference>
<dbReference type="Pfam" id="PF03460">
    <property type="entry name" value="NIR_SIR_ferr"/>
    <property type="match status" value="1"/>
</dbReference>
<dbReference type="GO" id="GO:0018551">
    <property type="term" value="F:dissimilatory sulfite reductase (NADH) activity"/>
    <property type="evidence" value="ECO:0007669"/>
    <property type="project" value="InterPro"/>
</dbReference>
<dbReference type="InterPro" id="IPR036136">
    <property type="entry name" value="Nit/Sulf_reduc_fer-like_dom_sf"/>
</dbReference>
<gene>
    <name evidence="7" type="primary">dsrA</name>
    <name evidence="7" type="ORF">NBG4_480011</name>
</gene>
<dbReference type="SUPFAM" id="SSF56014">
    <property type="entry name" value="Nitrite and sulphite reductase 4Fe-4S domain-like"/>
    <property type="match status" value="1"/>
</dbReference>
<dbReference type="InterPro" id="IPR045169">
    <property type="entry name" value="NO2/SO3_Rdtase_4Fe4S_prot"/>
</dbReference>
<name>A0A2U3QIP7_9BACT</name>
<feature type="domain" description="Nitrite/Sulfite reductase ferredoxin-like" evidence="6">
    <location>
        <begin position="83"/>
        <end position="142"/>
    </location>
</feature>
<keyword evidence="7" id="KW-0560">Oxidoreductase</keyword>
<dbReference type="InterPro" id="IPR011806">
    <property type="entry name" value="DsrA"/>
</dbReference>
<dbReference type="EMBL" id="OUUY01000095">
    <property type="protein sequence ID" value="SPQ01230.1"/>
    <property type="molecule type" value="Genomic_DNA"/>
</dbReference>
<dbReference type="SUPFAM" id="SSF55124">
    <property type="entry name" value="Nitrite/Sulfite reductase N-terminal domain-like"/>
    <property type="match status" value="1"/>
</dbReference>
<dbReference type="EC" id="1.8.99.5" evidence="7"/>
<evidence type="ECO:0000259" key="6">
    <source>
        <dbReference type="Pfam" id="PF03460"/>
    </source>
</evidence>
<keyword evidence="2" id="KW-0479">Metal-binding</keyword>
<dbReference type="GO" id="GO:0000103">
    <property type="term" value="P:sulfate assimilation"/>
    <property type="evidence" value="ECO:0007669"/>
    <property type="project" value="TreeGrafter"/>
</dbReference>
<evidence type="ECO:0000256" key="4">
    <source>
        <dbReference type="ARBA" id="ARBA00023014"/>
    </source>
</evidence>
<dbReference type="Gene3D" id="6.10.140.1420">
    <property type="match status" value="1"/>
</dbReference>
<dbReference type="Gene3D" id="3.30.413.10">
    <property type="entry name" value="Sulfite Reductase Hemoprotein, domain 1"/>
    <property type="match status" value="1"/>
</dbReference>
<dbReference type="GO" id="GO:0046872">
    <property type="term" value="F:metal ion binding"/>
    <property type="evidence" value="ECO:0007669"/>
    <property type="project" value="UniProtKB-KW"/>
</dbReference>
<dbReference type="GO" id="GO:0016002">
    <property type="term" value="F:sulfite reductase activity"/>
    <property type="evidence" value="ECO:0007669"/>
    <property type="project" value="TreeGrafter"/>
</dbReference>
<dbReference type="OrthoDB" id="9800558at2"/>
<protein>
    <submittedName>
        <fullName evidence="7">Sulfite reductase, dissimilatory-type subunit alpha</fullName>
        <ecNumber evidence="7">1.8.99.5</ecNumber>
    </submittedName>
</protein>
<dbReference type="InterPro" id="IPR045854">
    <property type="entry name" value="NO2/SO3_Rdtase_4Fe4S_sf"/>
</dbReference>
<feature type="domain" description="Nitrite/sulphite reductase 4Fe-4S" evidence="5">
    <location>
        <begin position="153"/>
        <end position="366"/>
    </location>
</feature>
<keyword evidence="4" id="KW-0411">Iron-sulfur</keyword>
<evidence type="ECO:0000313" key="7">
    <source>
        <dbReference type="EMBL" id="SPQ01230.1"/>
    </source>
</evidence>
<dbReference type="Pfam" id="PF01077">
    <property type="entry name" value="NIR_SIR"/>
    <property type="match status" value="1"/>
</dbReference>
<dbReference type="GO" id="GO:0020037">
    <property type="term" value="F:heme binding"/>
    <property type="evidence" value="ECO:0007669"/>
    <property type="project" value="InterPro"/>
</dbReference>
<dbReference type="PANTHER" id="PTHR11493:SF54">
    <property type="entry name" value="ANAEROBIC SULFITE REDUCTASE SUBUNIT C"/>
    <property type="match status" value="1"/>
</dbReference>
<keyword evidence="3" id="KW-0408">Iron</keyword>
<dbReference type="Gene3D" id="3.30.70.20">
    <property type="match status" value="1"/>
</dbReference>
<dbReference type="NCBIfam" id="TIGR02064">
    <property type="entry name" value="dsrA"/>
    <property type="match status" value="1"/>
</dbReference>
<keyword evidence="8" id="KW-1185">Reference proteome</keyword>